<dbReference type="Gene3D" id="3.20.20.70">
    <property type="entry name" value="Aldolase class I"/>
    <property type="match status" value="1"/>
</dbReference>
<dbReference type="InterPro" id="IPR005137">
    <property type="entry name" value="BtpA"/>
</dbReference>
<comment type="similarity">
    <text evidence="1">Belongs to the BtpA family.</text>
</comment>
<organism evidence="2">
    <name type="scientific">hydrothermal vent metagenome</name>
    <dbReference type="NCBI Taxonomy" id="652676"/>
    <lineage>
        <taxon>unclassified sequences</taxon>
        <taxon>metagenomes</taxon>
        <taxon>ecological metagenomes</taxon>
    </lineage>
</organism>
<evidence type="ECO:0008006" key="3">
    <source>
        <dbReference type="Google" id="ProtNLM"/>
    </source>
</evidence>
<proteinExistence type="inferred from homology"/>
<dbReference type="PANTHER" id="PTHR21381">
    <property type="entry name" value="ZGC:162297"/>
    <property type="match status" value="1"/>
</dbReference>
<protein>
    <recommendedName>
        <fullName evidence="3">Photosystem I assembly BtpA</fullName>
    </recommendedName>
</protein>
<sequence>MTESNPTTLRAKALLGMVHVGALPGTPFSEETVPMLASRAVTEAKLLADCGFDGVILENMHDRPYLHGRQQPQITAAMTRVAVEVAGAIDLPLGIQVLSGGEQEALAIAQAAEAQFIRCENFVYAHIADEGLLAEAAAGPLLRYRKAIGAESVRIMCDIKKKHASHALTGDISIEDCAHTAEYFGADGVIVTGSFTGSPTDPTDVERVKGAVRVPVWVGSGVEPAQLGRLFERADALIVGSWIKHEGVWSNGPDPQRCNELVAEAERVREENTGRRH</sequence>
<dbReference type="PIRSF" id="PIRSF005956">
    <property type="entry name" value="BtpA"/>
    <property type="match status" value="1"/>
</dbReference>
<evidence type="ECO:0000256" key="1">
    <source>
        <dbReference type="ARBA" id="ARBA00006007"/>
    </source>
</evidence>
<dbReference type="InterPro" id="IPR011060">
    <property type="entry name" value="RibuloseP-bd_barrel"/>
</dbReference>
<reference evidence="2" key="1">
    <citation type="submission" date="2018-06" db="EMBL/GenBank/DDBJ databases">
        <authorList>
            <person name="Zhirakovskaya E."/>
        </authorList>
    </citation>
    <scope>NUCLEOTIDE SEQUENCE</scope>
</reference>
<dbReference type="Pfam" id="PF03437">
    <property type="entry name" value="BtpA"/>
    <property type="match status" value="1"/>
</dbReference>
<accession>A0A3B1DGR7</accession>
<dbReference type="InterPro" id="IPR013785">
    <property type="entry name" value="Aldolase_TIM"/>
</dbReference>
<name>A0A3B1DGR7_9ZZZZ</name>
<dbReference type="PANTHER" id="PTHR21381:SF3">
    <property type="entry name" value="SGC REGION PROTEIN SGCQ-RELATED"/>
    <property type="match status" value="1"/>
</dbReference>
<dbReference type="AlphaFoldDB" id="A0A3B1DGR7"/>
<gene>
    <name evidence="2" type="ORF">MNBD_PLANCTO03-1294</name>
</gene>
<evidence type="ECO:0000313" key="2">
    <source>
        <dbReference type="EMBL" id="VAX39912.1"/>
    </source>
</evidence>
<dbReference type="SUPFAM" id="SSF51366">
    <property type="entry name" value="Ribulose-phoshate binding barrel"/>
    <property type="match status" value="1"/>
</dbReference>
<dbReference type="EMBL" id="UOGK01000303">
    <property type="protein sequence ID" value="VAX39912.1"/>
    <property type="molecule type" value="Genomic_DNA"/>
</dbReference>
<dbReference type="NCBIfam" id="TIGR00259">
    <property type="entry name" value="thylakoid_BtpA"/>
    <property type="match status" value="1"/>
</dbReference>